<proteinExistence type="predicted"/>
<dbReference type="WBParaSite" id="nRc.2.0.1.t13164-RA">
    <property type="protein sequence ID" value="nRc.2.0.1.t13164-RA"/>
    <property type="gene ID" value="nRc.2.0.1.g13164"/>
</dbReference>
<evidence type="ECO:0000313" key="2">
    <source>
        <dbReference type="WBParaSite" id="nRc.2.0.1.t13164-RA"/>
    </source>
</evidence>
<accession>A0A915IH77</accession>
<name>A0A915IH77_ROMCU</name>
<dbReference type="Proteomes" id="UP000887565">
    <property type="component" value="Unplaced"/>
</dbReference>
<reference evidence="2" key="1">
    <citation type="submission" date="2022-11" db="UniProtKB">
        <authorList>
            <consortium name="WormBaseParasite"/>
        </authorList>
    </citation>
    <scope>IDENTIFICATION</scope>
</reference>
<organism evidence="1 2">
    <name type="scientific">Romanomermis culicivorax</name>
    <name type="common">Nematode worm</name>
    <dbReference type="NCBI Taxonomy" id="13658"/>
    <lineage>
        <taxon>Eukaryota</taxon>
        <taxon>Metazoa</taxon>
        <taxon>Ecdysozoa</taxon>
        <taxon>Nematoda</taxon>
        <taxon>Enoplea</taxon>
        <taxon>Dorylaimia</taxon>
        <taxon>Mermithida</taxon>
        <taxon>Mermithoidea</taxon>
        <taxon>Mermithidae</taxon>
        <taxon>Romanomermis</taxon>
    </lineage>
</organism>
<keyword evidence="1" id="KW-1185">Reference proteome</keyword>
<sequence length="89" mass="10256">MLQSNKHFQKKHSEKFQRIDKEVCTILVSQCVLNHCSIGLEIREHTQLFADSLGKSCRSIKIDLPISSKAAFAEAFVHERQTKQLKIFL</sequence>
<evidence type="ECO:0000313" key="1">
    <source>
        <dbReference type="Proteomes" id="UP000887565"/>
    </source>
</evidence>
<protein>
    <submittedName>
        <fullName evidence="2">Uncharacterized protein</fullName>
    </submittedName>
</protein>
<dbReference type="AlphaFoldDB" id="A0A915IH77"/>